<reference evidence="3 4" key="1">
    <citation type="submission" date="2015-12" db="EMBL/GenBank/DDBJ databases">
        <title>The genome of Folsomia candida.</title>
        <authorList>
            <person name="Faddeeva A."/>
            <person name="Derks M.F."/>
            <person name="Anvar Y."/>
            <person name="Smit S."/>
            <person name="Van Straalen N."/>
            <person name="Roelofs D."/>
        </authorList>
    </citation>
    <scope>NUCLEOTIDE SEQUENCE [LARGE SCALE GENOMIC DNA]</scope>
    <source>
        <strain evidence="3 4">VU population</strain>
        <tissue evidence="3">Whole body</tissue>
    </source>
</reference>
<keyword evidence="2" id="KW-0812">Transmembrane</keyword>
<evidence type="ECO:0000256" key="1">
    <source>
        <dbReference type="SAM" id="MobiDB-lite"/>
    </source>
</evidence>
<keyword evidence="2" id="KW-0472">Membrane</keyword>
<feature type="compositionally biased region" description="Basic residues" evidence="1">
    <location>
        <begin position="59"/>
        <end position="75"/>
    </location>
</feature>
<proteinExistence type="predicted"/>
<comment type="caution">
    <text evidence="3">The sequence shown here is derived from an EMBL/GenBank/DDBJ whole genome shotgun (WGS) entry which is preliminary data.</text>
</comment>
<dbReference type="EMBL" id="LNIX01000003">
    <property type="protein sequence ID" value="OXA56864.1"/>
    <property type="molecule type" value="Genomic_DNA"/>
</dbReference>
<keyword evidence="2" id="KW-1133">Transmembrane helix</keyword>
<gene>
    <name evidence="3" type="ORF">Fcan01_07371</name>
</gene>
<protein>
    <submittedName>
        <fullName evidence="3">Uncharacterized protein</fullName>
    </submittedName>
</protein>
<evidence type="ECO:0000313" key="4">
    <source>
        <dbReference type="Proteomes" id="UP000198287"/>
    </source>
</evidence>
<feature type="region of interest" description="Disordered" evidence="1">
    <location>
        <begin position="56"/>
        <end position="75"/>
    </location>
</feature>
<evidence type="ECO:0000256" key="2">
    <source>
        <dbReference type="SAM" id="Phobius"/>
    </source>
</evidence>
<sequence>MSTSAIRPDFGRVTVIIVLSLLGVLVIIFLIGIGFFIFGSREDYENYQDLGEEKEFHFPSKHPSSRSPKPKSKQFKSHHQLVSVCAHCKCPISSSAIISGRMVADQQQQPPRFDNSSTYQKAMEIIYI</sequence>
<organism evidence="3 4">
    <name type="scientific">Folsomia candida</name>
    <name type="common">Springtail</name>
    <dbReference type="NCBI Taxonomy" id="158441"/>
    <lineage>
        <taxon>Eukaryota</taxon>
        <taxon>Metazoa</taxon>
        <taxon>Ecdysozoa</taxon>
        <taxon>Arthropoda</taxon>
        <taxon>Hexapoda</taxon>
        <taxon>Collembola</taxon>
        <taxon>Entomobryomorpha</taxon>
        <taxon>Isotomoidea</taxon>
        <taxon>Isotomidae</taxon>
        <taxon>Proisotominae</taxon>
        <taxon>Folsomia</taxon>
    </lineage>
</organism>
<dbReference type="Proteomes" id="UP000198287">
    <property type="component" value="Unassembled WGS sequence"/>
</dbReference>
<dbReference type="AlphaFoldDB" id="A0A226EIL9"/>
<accession>A0A226EIL9</accession>
<feature type="transmembrane region" description="Helical" evidence="2">
    <location>
        <begin position="15"/>
        <end position="38"/>
    </location>
</feature>
<keyword evidence="4" id="KW-1185">Reference proteome</keyword>
<evidence type="ECO:0000313" key="3">
    <source>
        <dbReference type="EMBL" id="OXA56864.1"/>
    </source>
</evidence>
<name>A0A226EIL9_FOLCA</name>